<dbReference type="Proteomes" id="UP000663124">
    <property type="component" value="Chromosome 1"/>
</dbReference>
<evidence type="ECO:0000313" key="3">
    <source>
        <dbReference type="Proteomes" id="UP000663124"/>
    </source>
</evidence>
<evidence type="ECO:0000256" key="1">
    <source>
        <dbReference type="SAM" id="Phobius"/>
    </source>
</evidence>
<reference evidence="2" key="1">
    <citation type="submission" date="2019-09" db="EMBL/GenBank/DDBJ databases">
        <title>Comparative Genomics of Leptospira interrogans Reveals Genome Plasticity - A Common Adaptive Strategy for Survival in Various Hosts.</title>
        <authorList>
            <person name="Ramli S.R."/>
            <person name="Bunk B."/>
            <person name="Goris M."/>
            <person name="Bhuju S."/>
            <person name="Jarek M."/>
            <person name="Sproer C."/>
            <person name="Mustakim S."/>
            <person name="Strommenger B."/>
            <person name="Pessler F."/>
        </authorList>
    </citation>
    <scope>NUCLEOTIDE SEQUENCE</scope>
    <source>
        <strain evidence="2">782</strain>
    </source>
</reference>
<keyword evidence="1" id="KW-0812">Transmembrane</keyword>
<keyword evidence="1" id="KW-1133">Transmembrane helix</keyword>
<organism evidence="2 3">
    <name type="scientific">Leptospira interrogans serovar Canicola</name>
    <dbReference type="NCBI Taxonomy" id="211880"/>
    <lineage>
        <taxon>Bacteria</taxon>
        <taxon>Pseudomonadati</taxon>
        <taxon>Spirochaetota</taxon>
        <taxon>Spirochaetia</taxon>
        <taxon>Leptospirales</taxon>
        <taxon>Leptospiraceae</taxon>
        <taxon>Leptospira</taxon>
    </lineage>
</organism>
<sequence length="276" mass="32113">MIQKHICNKRIIIIYKVLIALIFILHSNIWGTLKAEEIESFRKRGKFTISASPLFGEKNKEGIEQSTNNNLGIKSHNYQYGRFSFDISLNLIDNLSVGLRYFETKNQKNSLEYPNFPTIPPNIINYYNSYEYEIKYQQPSLETFVNYFPFNKNNIYFALLVGRTSGAIETYRKNNFDQVNKLVVDYPSSVKTTYDPMLYFGLGLGYKWKIFENIILDFAYDFKFPGKTRSYTVVNYDILLLALNPNSNSAYHISTSANNPSLTSVQSFYIRLGVYF</sequence>
<accession>A0AAP9W9P2</accession>
<gene>
    <name evidence="2" type="ORF">Lepto782_04410</name>
</gene>
<evidence type="ECO:0000313" key="2">
    <source>
        <dbReference type="EMBL" id="QOI41598.1"/>
    </source>
</evidence>
<dbReference type="AlphaFoldDB" id="A0AAP9W9P2"/>
<proteinExistence type="predicted"/>
<name>A0AAP9W9P2_LEPIR</name>
<feature type="transmembrane region" description="Helical" evidence="1">
    <location>
        <begin position="12"/>
        <end position="33"/>
    </location>
</feature>
<dbReference type="RefSeq" id="WP_000615034.1">
    <property type="nucleotide sequence ID" value="NZ_CP043884.1"/>
</dbReference>
<dbReference type="EMBL" id="CP043884">
    <property type="protein sequence ID" value="QOI41598.1"/>
    <property type="molecule type" value="Genomic_DNA"/>
</dbReference>
<protein>
    <recommendedName>
        <fullName evidence="4">Outer membrane protein beta-barrel domain-containing protein</fullName>
    </recommendedName>
</protein>
<evidence type="ECO:0008006" key="4">
    <source>
        <dbReference type="Google" id="ProtNLM"/>
    </source>
</evidence>
<keyword evidence="1" id="KW-0472">Membrane</keyword>